<reference evidence="2" key="1">
    <citation type="submission" date="2021-01" db="EMBL/GenBank/DDBJ databases">
        <authorList>
            <person name="Corre E."/>
            <person name="Pelletier E."/>
            <person name="Niang G."/>
            <person name="Scheremetjew M."/>
            <person name="Finn R."/>
            <person name="Kale V."/>
            <person name="Holt S."/>
            <person name="Cochrane G."/>
            <person name="Meng A."/>
            <person name="Brown T."/>
            <person name="Cohen L."/>
        </authorList>
    </citation>
    <scope>NUCLEOTIDE SEQUENCE</scope>
    <source>
        <strain evidence="2">RCC856</strain>
    </source>
</reference>
<dbReference type="EMBL" id="HBHU01007067">
    <property type="protein sequence ID" value="CAE0019339.1"/>
    <property type="molecule type" value="Transcribed_RNA"/>
</dbReference>
<evidence type="ECO:0000313" key="2">
    <source>
        <dbReference type="EMBL" id="CAE0019339.1"/>
    </source>
</evidence>
<dbReference type="InterPro" id="IPR026351">
    <property type="entry name" value="rSAM_ArsS-like"/>
</dbReference>
<gene>
    <name evidence="2" type="ORF">CLAU1311_LOCUS4570</name>
</gene>
<dbReference type="InterPro" id="IPR024521">
    <property type="entry name" value="ArsS-like_C"/>
</dbReference>
<dbReference type="AlphaFoldDB" id="A0A7S2Z3D3"/>
<dbReference type="PANTHER" id="PTHR43728">
    <property type="entry name" value="SLR0304 PROTEIN"/>
    <property type="match status" value="1"/>
</dbReference>
<evidence type="ECO:0000259" key="1">
    <source>
        <dbReference type="Pfam" id="PF12345"/>
    </source>
</evidence>
<sequence length="114" mass="12167">MNLLLESFNPGAVDGLMCRNLFSIGWDGRIFDCDFNQQLDLPLATSKKKGADEDKVVDKVADEKKKVVATRAGPGITVFDVDSLEAFQDTRITLGQHCYGCTAGSGSSCSGATS</sequence>
<protein>
    <recommendedName>
        <fullName evidence="1">Arsenosugar biosynthesis radical SAM protein ArsS-like C-terminal domain-containing protein</fullName>
    </recommendedName>
</protein>
<name>A0A7S2Z3D3_9CHLO</name>
<feature type="domain" description="Arsenosugar biosynthesis radical SAM protein ArsS-like C-terminal" evidence="1">
    <location>
        <begin position="1"/>
        <end position="51"/>
    </location>
</feature>
<dbReference type="Pfam" id="PF12345">
    <property type="entry name" value="DUF3641"/>
    <property type="match status" value="2"/>
</dbReference>
<proteinExistence type="predicted"/>
<accession>A0A7S2Z3D3</accession>
<feature type="domain" description="Arsenosugar biosynthesis radical SAM protein ArsS-like C-terminal" evidence="1">
    <location>
        <begin position="72"/>
        <end position="112"/>
    </location>
</feature>
<dbReference type="PANTHER" id="PTHR43728:SF1">
    <property type="entry name" value="FE-S OXIDOREDUCTASE"/>
    <property type="match status" value="1"/>
</dbReference>
<organism evidence="2">
    <name type="scientific">Chloropicon laureae</name>
    <dbReference type="NCBI Taxonomy" id="464258"/>
    <lineage>
        <taxon>Eukaryota</taxon>
        <taxon>Viridiplantae</taxon>
        <taxon>Chlorophyta</taxon>
        <taxon>Chloropicophyceae</taxon>
        <taxon>Chloropicales</taxon>
        <taxon>Chloropicaceae</taxon>
        <taxon>Chloropicon</taxon>
    </lineage>
</organism>